<evidence type="ECO:0000313" key="5">
    <source>
        <dbReference type="RefSeq" id="XP_022717118.1"/>
    </source>
</evidence>
<name>A0A6P5WML5_DURZI</name>
<keyword evidence="4" id="KW-1185">Reference proteome</keyword>
<comment type="similarity">
    <text evidence="1">Belongs to the metallothionein superfamily. Type 15 family.</text>
</comment>
<dbReference type="GeneID" id="111275837"/>
<dbReference type="OrthoDB" id="994877at2759"/>
<dbReference type="KEGG" id="dzi:111275837"/>
<organism evidence="4 5">
    <name type="scientific">Durio zibethinus</name>
    <name type="common">Durian</name>
    <dbReference type="NCBI Taxonomy" id="66656"/>
    <lineage>
        <taxon>Eukaryota</taxon>
        <taxon>Viridiplantae</taxon>
        <taxon>Streptophyta</taxon>
        <taxon>Embryophyta</taxon>
        <taxon>Tracheophyta</taxon>
        <taxon>Spermatophyta</taxon>
        <taxon>Magnoliopsida</taxon>
        <taxon>eudicotyledons</taxon>
        <taxon>Gunneridae</taxon>
        <taxon>Pentapetalae</taxon>
        <taxon>rosids</taxon>
        <taxon>malvids</taxon>
        <taxon>Malvales</taxon>
        <taxon>Malvaceae</taxon>
        <taxon>Helicteroideae</taxon>
        <taxon>Durio</taxon>
    </lineage>
</organism>
<keyword evidence="2" id="KW-0479">Metal-binding</keyword>
<dbReference type="InterPro" id="IPR044671">
    <property type="entry name" value="MT3"/>
</dbReference>
<reference evidence="5" key="1">
    <citation type="submission" date="2025-08" db="UniProtKB">
        <authorList>
            <consortium name="RefSeq"/>
        </authorList>
    </citation>
    <scope>IDENTIFICATION</scope>
    <source>
        <tissue evidence="5">Fruit stalk</tissue>
    </source>
</reference>
<dbReference type="Proteomes" id="UP000515121">
    <property type="component" value="Unplaced"/>
</dbReference>
<dbReference type="GO" id="GO:0005507">
    <property type="term" value="F:copper ion binding"/>
    <property type="evidence" value="ECO:0007669"/>
    <property type="project" value="InterPro"/>
</dbReference>
<dbReference type="RefSeq" id="XP_022717118.1">
    <property type="nucleotide sequence ID" value="XM_022861383.1"/>
</dbReference>
<evidence type="ECO:0000256" key="1">
    <source>
        <dbReference type="ARBA" id="ARBA00005802"/>
    </source>
</evidence>
<dbReference type="GO" id="GO:0006878">
    <property type="term" value="P:intracellular copper ion homeostasis"/>
    <property type="evidence" value="ECO:0007669"/>
    <property type="project" value="InterPro"/>
</dbReference>
<dbReference type="AlphaFoldDB" id="A0A6P5WML5"/>
<keyword evidence="3" id="KW-0480">Metal-thiolate cluster</keyword>
<gene>
    <name evidence="5" type="primary">LOC111275837</name>
</gene>
<evidence type="ECO:0000256" key="3">
    <source>
        <dbReference type="ARBA" id="ARBA00022851"/>
    </source>
</evidence>
<evidence type="ECO:0000256" key="2">
    <source>
        <dbReference type="ARBA" id="ARBA00022723"/>
    </source>
</evidence>
<dbReference type="GO" id="GO:0008270">
    <property type="term" value="F:zinc ion binding"/>
    <property type="evidence" value="ECO:0007669"/>
    <property type="project" value="InterPro"/>
</dbReference>
<dbReference type="PANTHER" id="PTHR33357">
    <property type="entry name" value="METALLOTHIONEIN-LIKE PROTEIN 3"/>
    <property type="match status" value="1"/>
</dbReference>
<protein>
    <submittedName>
        <fullName evidence="5">Metallothionein-like protein type 3</fullName>
    </submittedName>
</protein>
<sequence>MFRNSKKPSALSSHVQKLSKFTISDKCGNCDCADKSQWVKKGNTLVNETEKSHISTVVVETPAENDGKCKCGGCSRTNCTCGAH</sequence>
<proteinExistence type="inferred from homology"/>
<dbReference type="PANTHER" id="PTHR33357:SF3">
    <property type="entry name" value="METALLOTHIONEIN-LIKE PROTEIN 3"/>
    <property type="match status" value="1"/>
</dbReference>
<accession>A0A6P5WML5</accession>
<evidence type="ECO:0000313" key="4">
    <source>
        <dbReference type="Proteomes" id="UP000515121"/>
    </source>
</evidence>